<evidence type="ECO:0000256" key="1">
    <source>
        <dbReference type="SAM" id="MobiDB-lite"/>
    </source>
</evidence>
<accession>A0A5C5VCS8</accession>
<dbReference type="RefSeq" id="WP_146562636.1">
    <property type="nucleotide sequence ID" value="NZ_SIHJ01000001.1"/>
</dbReference>
<gene>
    <name evidence="3" type="ORF">KOR34_09400</name>
</gene>
<evidence type="ECO:0000256" key="2">
    <source>
        <dbReference type="SAM" id="Phobius"/>
    </source>
</evidence>
<dbReference type="Gene3D" id="3.40.50.410">
    <property type="entry name" value="von Willebrand factor, type A domain"/>
    <property type="match status" value="1"/>
</dbReference>
<keyword evidence="2" id="KW-0812">Transmembrane</keyword>
<feature type="transmembrane region" description="Helical" evidence="2">
    <location>
        <begin position="141"/>
        <end position="164"/>
    </location>
</feature>
<evidence type="ECO:0000313" key="3">
    <source>
        <dbReference type="EMBL" id="TWT36041.1"/>
    </source>
</evidence>
<dbReference type="InterPro" id="IPR036465">
    <property type="entry name" value="vWFA_dom_sf"/>
</dbReference>
<feature type="region of interest" description="Disordered" evidence="1">
    <location>
        <begin position="59"/>
        <end position="137"/>
    </location>
</feature>
<sequence length="479" mass="51970">MAEPIHADSPPDRATLLRDARRRLAQLEIETHRLRAELARLEARGEDEAAARLTEQLEREEERLAEDRDLLRGEGIQPTRPVSAGIDSRQSNPDEPFTPTAVPPVDNPADAQVSPEFGALSQGPRTKSTSRKRSKKRRLKPAWTVSLAAHLALVVLLGCVTFGLPLDQTRFLLANATDGEDFDDFVEISLEAEESDEPPLDLELDPLATLPLDEPALATIDAALFADVSDYAVTQVTAIETLPSDASGLMQAAGISGAGGETGDGSESGAGSAQFFGARAQGNRFVFVVDNSGSMTGGRMETTFFELLNSIGGMKPKQEFHVLFYSDQVYPMFFPQPANELIAATRANKGRLEQWLASVQMCKGDCLTDAMDQAAALRPHVVYLLSDGGYLFTGKGAERKKSGKLEYLTEQTDHWQFTVHTLGMTVRNADAAEGLTLIARAHGGTFTPVGVRPAAALLAKQKRIPYNRTPGQLWGSEVR</sequence>
<organism evidence="3 4">
    <name type="scientific">Posidoniimonas corsicana</name>
    <dbReference type="NCBI Taxonomy" id="1938618"/>
    <lineage>
        <taxon>Bacteria</taxon>
        <taxon>Pseudomonadati</taxon>
        <taxon>Planctomycetota</taxon>
        <taxon>Planctomycetia</taxon>
        <taxon>Pirellulales</taxon>
        <taxon>Lacipirellulaceae</taxon>
        <taxon>Posidoniimonas</taxon>
    </lineage>
</organism>
<feature type="compositionally biased region" description="Basic and acidic residues" evidence="1">
    <location>
        <begin position="59"/>
        <end position="72"/>
    </location>
</feature>
<keyword evidence="4" id="KW-1185">Reference proteome</keyword>
<name>A0A5C5VCS8_9BACT</name>
<dbReference type="OrthoDB" id="288124at2"/>
<evidence type="ECO:0000313" key="4">
    <source>
        <dbReference type="Proteomes" id="UP000316714"/>
    </source>
</evidence>
<dbReference type="AlphaFoldDB" id="A0A5C5VCS8"/>
<feature type="compositionally biased region" description="Basic residues" evidence="1">
    <location>
        <begin position="128"/>
        <end position="137"/>
    </location>
</feature>
<dbReference type="Proteomes" id="UP000316714">
    <property type="component" value="Unassembled WGS sequence"/>
</dbReference>
<proteinExistence type="predicted"/>
<protein>
    <submittedName>
        <fullName evidence="3">Uncharacterized protein</fullName>
    </submittedName>
</protein>
<comment type="caution">
    <text evidence="3">The sequence shown here is derived from an EMBL/GenBank/DDBJ whole genome shotgun (WGS) entry which is preliminary data.</text>
</comment>
<reference evidence="3 4" key="1">
    <citation type="submission" date="2019-02" db="EMBL/GenBank/DDBJ databases">
        <title>Deep-cultivation of Planctomycetes and their phenomic and genomic characterization uncovers novel biology.</title>
        <authorList>
            <person name="Wiegand S."/>
            <person name="Jogler M."/>
            <person name="Boedeker C."/>
            <person name="Pinto D."/>
            <person name="Vollmers J."/>
            <person name="Rivas-Marin E."/>
            <person name="Kohn T."/>
            <person name="Peeters S.H."/>
            <person name="Heuer A."/>
            <person name="Rast P."/>
            <person name="Oberbeckmann S."/>
            <person name="Bunk B."/>
            <person name="Jeske O."/>
            <person name="Meyerdierks A."/>
            <person name="Storesund J.E."/>
            <person name="Kallscheuer N."/>
            <person name="Luecker S."/>
            <person name="Lage O.M."/>
            <person name="Pohl T."/>
            <person name="Merkel B.J."/>
            <person name="Hornburger P."/>
            <person name="Mueller R.-W."/>
            <person name="Bruemmer F."/>
            <person name="Labrenz M."/>
            <person name="Spormann A.M."/>
            <person name="Op Den Camp H."/>
            <person name="Overmann J."/>
            <person name="Amann R."/>
            <person name="Jetten M.S.M."/>
            <person name="Mascher T."/>
            <person name="Medema M.H."/>
            <person name="Devos D.P."/>
            <person name="Kaster A.-K."/>
            <person name="Ovreas L."/>
            <person name="Rohde M."/>
            <person name="Galperin M.Y."/>
            <person name="Jogler C."/>
        </authorList>
    </citation>
    <scope>NUCLEOTIDE SEQUENCE [LARGE SCALE GENOMIC DNA]</scope>
    <source>
        <strain evidence="3 4">KOR34</strain>
    </source>
</reference>
<keyword evidence="2" id="KW-0472">Membrane</keyword>
<dbReference type="EMBL" id="SIHJ01000001">
    <property type="protein sequence ID" value="TWT36041.1"/>
    <property type="molecule type" value="Genomic_DNA"/>
</dbReference>
<dbReference type="SUPFAM" id="SSF53300">
    <property type="entry name" value="vWA-like"/>
    <property type="match status" value="1"/>
</dbReference>
<keyword evidence="2" id="KW-1133">Transmembrane helix</keyword>